<dbReference type="EMBL" id="JAUUTY010000006">
    <property type="protein sequence ID" value="KAK1614318.1"/>
    <property type="molecule type" value="Genomic_DNA"/>
</dbReference>
<dbReference type="Proteomes" id="UP001231189">
    <property type="component" value="Unassembled WGS sequence"/>
</dbReference>
<feature type="region of interest" description="Disordered" evidence="2">
    <location>
        <begin position="1"/>
        <end position="60"/>
    </location>
</feature>
<dbReference type="InterPro" id="IPR044205">
    <property type="entry name" value="KIC/PBP1/KRP1"/>
</dbReference>
<gene>
    <name evidence="4" type="ORF">QYE76_019835</name>
</gene>
<dbReference type="InterPro" id="IPR011992">
    <property type="entry name" value="EF-hand-dom_pair"/>
</dbReference>
<dbReference type="PANTHER" id="PTHR47319:SF4">
    <property type="entry name" value="CALCIUM-BINDING PROTEIN KIC"/>
    <property type="match status" value="1"/>
</dbReference>
<dbReference type="AlphaFoldDB" id="A0AAD8R3Q9"/>
<protein>
    <recommendedName>
        <fullName evidence="3">EF-hand domain-containing protein</fullName>
    </recommendedName>
</protein>
<accession>A0AAD8R3Q9</accession>
<dbReference type="Gene3D" id="1.10.238.10">
    <property type="entry name" value="EF-hand"/>
    <property type="match status" value="1"/>
</dbReference>
<dbReference type="InterPro" id="IPR018247">
    <property type="entry name" value="EF_Hand_1_Ca_BS"/>
</dbReference>
<keyword evidence="1" id="KW-0106">Calcium</keyword>
<keyword evidence="5" id="KW-1185">Reference proteome</keyword>
<evidence type="ECO:0000313" key="5">
    <source>
        <dbReference type="Proteomes" id="UP001231189"/>
    </source>
</evidence>
<evidence type="ECO:0000313" key="4">
    <source>
        <dbReference type="EMBL" id="KAK1614318.1"/>
    </source>
</evidence>
<sequence>MGSPNVVVHRSCRPIHDPFQTPPSSSLALYKNHHSSRTQPLPSTQSKQQQFFSDQSSDLGESVASMAEEVDGGAGAYEDLLPVMAGRLGTAGLLEELRAGFRVLADPARGAITAESLRRSAGSVLGVASMTADEAEAMVREGDHDGDGALSEREFCVLMVRLSPGIMDDAEGWLEDAIADELLPPGSASPPAA</sequence>
<feature type="compositionally biased region" description="Low complexity" evidence="2">
    <location>
        <begin position="43"/>
        <end position="58"/>
    </location>
</feature>
<dbReference type="PANTHER" id="PTHR47319">
    <property type="entry name" value="CALCIUM-BINDING PROTEIN KIC"/>
    <property type="match status" value="1"/>
</dbReference>
<reference evidence="4" key="1">
    <citation type="submission" date="2023-07" db="EMBL/GenBank/DDBJ databases">
        <title>A chromosome-level genome assembly of Lolium multiflorum.</title>
        <authorList>
            <person name="Chen Y."/>
            <person name="Copetti D."/>
            <person name="Kolliker R."/>
            <person name="Studer B."/>
        </authorList>
    </citation>
    <scope>NUCLEOTIDE SEQUENCE</scope>
    <source>
        <strain evidence="4">02402/16</strain>
        <tissue evidence="4">Leaf</tissue>
    </source>
</reference>
<name>A0AAD8R3Q9_LOLMU</name>
<organism evidence="4 5">
    <name type="scientific">Lolium multiflorum</name>
    <name type="common">Italian ryegrass</name>
    <name type="synonym">Lolium perenne subsp. multiflorum</name>
    <dbReference type="NCBI Taxonomy" id="4521"/>
    <lineage>
        <taxon>Eukaryota</taxon>
        <taxon>Viridiplantae</taxon>
        <taxon>Streptophyta</taxon>
        <taxon>Embryophyta</taxon>
        <taxon>Tracheophyta</taxon>
        <taxon>Spermatophyta</taxon>
        <taxon>Magnoliopsida</taxon>
        <taxon>Liliopsida</taxon>
        <taxon>Poales</taxon>
        <taxon>Poaceae</taxon>
        <taxon>BOP clade</taxon>
        <taxon>Pooideae</taxon>
        <taxon>Poodae</taxon>
        <taxon>Poeae</taxon>
        <taxon>Poeae Chloroplast Group 2 (Poeae type)</taxon>
        <taxon>Loliodinae</taxon>
        <taxon>Loliinae</taxon>
        <taxon>Lolium</taxon>
    </lineage>
</organism>
<proteinExistence type="predicted"/>
<evidence type="ECO:0000256" key="1">
    <source>
        <dbReference type="ARBA" id="ARBA00022837"/>
    </source>
</evidence>
<dbReference type="Pfam" id="PF13833">
    <property type="entry name" value="EF-hand_8"/>
    <property type="match status" value="1"/>
</dbReference>
<dbReference type="PROSITE" id="PS50222">
    <property type="entry name" value="EF_HAND_2"/>
    <property type="match status" value="1"/>
</dbReference>
<evidence type="ECO:0000256" key="2">
    <source>
        <dbReference type="SAM" id="MobiDB-lite"/>
    </source>
</evidence>
<dbReference type="InterPro" id="IPR002048">
    <property type="entry name" value="EF_hand_dom"/>
</dbReference>
<feature type="domain" description="EF-hand" evidence="3">
    <location>
        <begin position="130"/>
        <end position="165"/>
    </location>
</feature>
<comment type="caution">
    <text evidence="4">The sequence shown here is derived from an EMBL/GenBank/DDBJ whole genome shotgun (WGS) entry which is preliminary data.</text>
</comment>
<dbReference type="GO" id="GO:0005509">
    <property type="term" value="F:calcium ion binding"/>
    <property type="evidence" value="ECO:0007669"/>
    <property type="project" value="InterPro"/>
</dbReference>
<dbReference type="SUPFAM" id="SSF47473">
    <property type="entry name" value="EF-hand"/>
    <property type="match status" value="1"/>
</dbReference>
<dbReference type="PROSITE" id="PS00018">
    <property type="entry name" value="EF_HAND_1"/>
    <property type="match status" value="1"/>
</dbReference>
<evidence type="ECO:0000259" key="3">
    <source>
        <dbReference type="PROSITE" id="PS50222"/>
    </source>
</evidence>